<feature type="compositionally biased region" description="Polar residues" evidence="11">
    <location>
        <begin position="1200"/>
        <end position="1211"/>
    </location>
</feature>
<evidence type="ECO:0000256" key="2">
    <source>
        <dbReference type="ARBA" id="ARBA00004798"/>
    </source>
</evidence>
<dbReference type="GO" id="GO:0004619">
    <property type="term" value="F:phosphoglycerate mutase activity"/>
    <property type="evidence" value="ECO:0007669"/>
    <property type="project" value="UniProtKB-EC"/>
</dbReference>
<evidence type="ECO:0000313" key="13">
    <source>
        <dbReference type="EMBL" id="CAE6435310.1"/>
    </source>
</evidence>
<feature type="region of interest" description="Disordered" evidence="11">
    <location>
        <begin position="362"/>
        <end position="414"/>
    </location>
</feature>
<dbReference type="PRINTS" id="PR00452">
    <property type="entry name" value="SH3DOMAIN"/>
</dbReference>
<evidence type="ECO:0000259" key="12">
    <source>
        <dbReference type="PROSITE" id="PS50002"/>
    </source>
</evidence>
<dbReference type="GO" id="GO:0030145">
    <property type="term" value="F:manganese ion binding"/>
    <property type="evidence" value="ECO:0007669"/>
    <property type="project" value="InterPro"/>
</dbReference>
<evidence type="ECO:0000256" key="11">
    <source>
        <dbReference type="SAM" id="MobiDB-lite"/>
    </source>
</evidence>
<dbReference type="Gene3D" id="3.40.720.10">
    <property type="entry name" value="Alkaline Phosphatase, subunit A"/>
    <property type="match status" value="1"/>
</dbReference>
<comment type="cofactor">
    <cofactor evidence="1">
        <name>Mn(2+)</name>
        <dbReference type="ChEBI" id="CHEBI:29035"/>
    </cofactor>
</comment>
<dbReference type="EMBL" id="CAJMWS010000335">
    <property type="protein sequence ID" value="CAE6435310.1"/>
    <property type="molecule type" value="Genomic_DNA"/>
</dbReference>
<dbReference type="Gene3D" id="3.60.10.10">
    <property type="entry name" value="Endonuclease/exonuclease/phosphatase"/>
    <property type="match status" value="2"/>
</dbReference>
<feature type="compositionally biased region" description="Pro residues" evidence="11">
    <location>
        <begin position="452"/>
        <end position="474"/>
    </location>
</feature>
<dbReference type="PANTHER" id="PTHR31637">
    <property type="entry name" value="2,3-BISPHOSPHOGLYCERATE-INDEPENDENT PHOSPHOGLYCERATE MUTASE"/>
    <property type="match status" value="1"/>
</dbReference>
<comment type="caution">
    <text evidence="13">The sequence shown here is derived from an EMBL/GenBank/DDBJ whole genome shotgun (WGS) entry which is preliminary data.</text>
</comment>
<dbReference type="GO" id="GO:0006007">
    <property type="term" value="P:glucose catabolic process"/>
    <property type="evidence" value="ECO:0007669"/>
    <property type="project" value="InterPro"/>
</dbReference>
<keyword evidence="5 10" id="KW-0728">SH3 domain</keyword>
<feature type="compositionally biased region" description="Pro residues" evidence="11">
    <location>
        <begin position="1247"/>
        <end position="1257"/>
    </location>
</feature>
<feature type="compositionally biased region" description="Polar residues" evidence="11">
    <location>
        <begin position="1111"/>
        <end position="1127"/>
    </location>
</feature>
<feature type="compositionally biased region" description="Acidic residues" evidence="11">
    <location>
        <begin position="777"/>
        <end position="793"/>
    </location>
</feature>
<dbReference type="InterPro" id="IPR036691">
    <property type="entry name" value="Endo/exonu/phosph_ase_sf"/>
</dbReference>
<feature type="region of interest" description="Disordered" evidence="11">
    <location>
        <begin position="1099"/>
        <end position="1303"/>
    </location>
</feature>
<evidence type="ECO:0000256" key="3">
    <source>
        <dbReference type="ARBA" id="ARBA00008819"/>
    </source>
</evidence>
<dbReference type="FunFam" id="2.30.30.40:FF:000072">
    <property type="entry name" value="Unconventional Myosin IB"/>
    <property type="match status" value="1"/>
</dbReference>
<feature type="domain" description="SH3" evidence="12">
    <location>
        <begin position="127"/>
        <end position="188"/>
    </location>
</feature>
<dbReference type="SMART" id="SM00326">
    <property type="entry name" value="SH3"/>
    <property type="match status" value="1"/>
</dbReference>
<sequence length="1636" mass="177189">MSPVDPILAHLVSRLEADVRFLADQGHISRADSQTVLDVFSRAGTNASITSAMNGMSVGSRDMPSSGMPTLYGALGPHSMPAAPAFSTPSSGSYNTPPPAFPGGPPTSTPSPAPINALKRAVPPPPPAGPQCKAMWDYNLDGLLKDDLSFRSGDIIQIVKEDNADWWTGRLNGREAMFPANHVEKLPNTSSYTPSYGYDEKQQHLQPQQHYAPPPGPPATYQHGGPAQAAPQTEEEKKKSKFGKYGGLKLLGKEEGSHPSVLERLSGLFPRHSSAPTTNPAPEGKQAQFDHALKIQIISWNMNDTLPKGDLAALLGAVPPYGSDSPNPTASDFQLEDTGHPYHIIVIAGQECPTGLLPMGMGAFKSKEEDGSPNKHKKPRRSEEEELQPLNELPPVKDVPPSTPTVQSTNLPGQIQHSSGWSALLEDWYSKGLGAKRFSLEDWQMPTSPSIAAPPSPAPSRSPSLPTLPLPPTITDPAKLTVPPSPRRMSTFIHGHPHSNYSNGHVVSPAEQGPYTLVAKERLMGIYMAVYVHRETRSLVRGFSKSSVTAGLIGGRLGNKGGVGISLNIAGSSFLFVNAHLAAHEGRQAMRIENMEKIQAELKLDSFEQHPHLKKPIPDSTKTDITNAFDYTFIFGDLNFRLSVSRLHADWLISRQEYLQAQEFDELRMNMRSNKIFPGFEEPEISFPPTFKYDVPKSRHHHSRRYKEGRDKSGKVVGMGGVRVSIRRSRKRRKSRGKIKGLAKEGDGDVDEGGDEKASGLKLQPVNERETEISSIGEDDSDMERDQEQDQEPDSASAFSAVPRPSGSTNRPPSTRSHRSGVPSTRSPFSEPDTELHEDDGNNTACEDGEDTSLHHNTQLNAGNAPGRSAVLKIFTRNAKQSWRAIVAKSTSSLGAVNIPKSPTSPIFDSRPRAKSPAKSERFSSGIGLGLPERLRGVSAGPEGASGLSTPTVGAGMGRSQPNLVLDTGMIEPVEDPRPRASVDGGRNGTGALGIAGMGGTLAPPPMIRANSSVGSTAGNSVNAQTEDSSDSENVRGVYDTSSKQRVPSWCDRIVYKSMVIPPQAPPSLPVPTFSASLTDTLHEDNRFGRVGNLFTGIMHRGSRGRKDSLPQLSSRENTQGSLSRTGSLRLKETGPKANSSYARAREAHLSESRASPFLQQPADGDDSGIVIMHGNSSRPGSSGKSGKRPGNSGKRPGSAGSTGTANTDQPASLHWPRTNPFARLLHPHLHTPGGPGLIHAVSMEPQPQPSAEPSPMPRQRSFSTSEGREKTRDRDGSGPRTPRQSDGDIDNPPVPPSKDDGIWRFFRSFNRDPAVVVAEPEPEPEPETVEEPQTRRRGDIVCVSYGTLDDREMQRLGGRSDHRPVIALRTSHLHKLSDTMTKVENKVCLIVHDGWGVSDVEKGNAVKGGDTTHMDTIAKDHSARTLQAHGLAVGLSDGLMGNSEVGHLNIGAGRIVWQDIVRIDVSIKKREFHKNKNIIESFKHAKDTSGRLHLLGLVSDGGVHSHINHLKALLETAKEVGVPKTIVHFIGDGRDTAPRSSSGYLKELLEFMQKEQYGEIGTVVGRYYAMDRDKRWERVKIAIDGLVSGQGESTSDPVATIEERYKKDETDEFLKPIIVGGEETRIKGKFPLKGD</sequence>
<feature type="compositionally biased region" description="Pro residues" evidence="11">
    <location>
        <begin position="96"/>
        <end position="113"/>
    </location>
</feature>
<protein>
    <recommendedName>
        <fullName evidence="4">phosphoglycerate mutase (2,3-diphosphoglycerate-independent)</fullName>
        <ecNumber evidence="4">5.4.2.12</ecNumber>
    </recommendedName>
</protein>
<proteinExistence type="inferred from homology"/>
<dbReference type="SUPFAM" id="SSF64158">
    <property type="entry name" value="2,3-Bisphosphoglycerate-independent phosphoglycerate mutase, substrate-binding domain"/>
    <property type="match status" value="1"/>
</dbReference>
<evidence type="ECO:0000256" key="5">
    <source>
        <dbReference type="ARBA" id="ARBA00022443"/>
    </source>
</evidence>
<dbReference type="GO" id="GO:0046856">
    <property type="term" value="P:phosphatidylinositol dephosphorylation"/>
    <property type="evidence" value="ECO:0007669"/>
    <property type="project" value="InterPro"/>
</dbReference>
<organism evidence="13 14">
    <name type="scientific">Rhizoctonia solani</name>
    <dbReference type="NCBI Taxonomy" id="456999"/>
    <lineage>
        <taxon>Eukaryota</taxon>
        <taxon>Fungi</taxon>
        <taxon>Dikarya</taxon>
        <taxon>Basidiomycota</taxon>
        <taxon>Agaricomycotina</taxon>
        <taxon>Agaricomycetes</taxon>
        <taxon>Cantharellales</taxon>
        <taxon>Ceratobasidiaceae</taxon>
        <taxon>Rhizoctonia</taxon>
    </lineage>
</organism>
<evidence type="ECO:0000256" key="4">
    <source>
        <dbReference type="ARBA" id="ARBA00012026"/>
    </source>
</evidence>
<dbReference type="Pfam" id="PF00018">
    <property type="entry name" value="SH3_1"/>
    <property type="match status" value="1"/>
</dbReference>
<dbReference type="InterPro" id="IPR005995">
    <property type="entry name" value="Pgm_bpd_ind"/>
</dbReference>
<dbReference type="Pfam" id="PF06415">
    <property type="entry name" value="iPGM_N"/>
    <property type="match status" value="1"/>
</dbReference>
<dbReference type="SUPFAM" id="SSF50044">
    <property type="entry name" value="SH3-domain"/>
    <property type="match status" value="1"/>
</dbReference>
<evidence type="ECO:0000256" key="1">
    <source>
        <dbReference type="ARBA" id="ARBA00001936"/>
    </source>
</evidence>
<dbReference type="InterPro" id="IPR000300">
    <property type="entry name" value="IPPc"/>
</dbReference>
<feature type="compositionally biased region" description="Low complexity" evidence="11">
    <location>
        <begin position="1175"/>
        <end position="1196"/>
    </location>
</feature>
<dbReference type="Gene3D" id="2.30.30.40">
    <property type="entry name" value="SH3 Domains"/>
    <property type="match status" value="1"/>
</dbReference>
<evidence type="ECO:0000256" key="10">
    <source>
        <dbReference type="PROSITE-ProRule" id="PRU00192"/>
    </source>
</evidence>
<dbReference type="SUPFAM" id="SSF56219">
    <property type="entry name" value="DNase I-like"/>
    <property type="match status" value="1"/>
</dbReference>
<dbReference type="InterPro" id="IPR017850">
    <property type="entry name" value="Alkaline_phosphatase_core_sf"/>
</dbReference>
<dbReference type="SUPFAM" id="SSF53649">
    <property type="entry name" value="Alkaline phosphatase-like"/>
    <property type="match status" value="1"/>
</dbReference>
<feature type="compositionally biased region" description="Basic and acidic residues" evidence="11">
    <location>
        <begin position="1267"/>
        <end position="1278"/>
    </location>
</feature>
<dbReference type="GO" id="GO:0005737">
    <property type="term" value="C:cytoplasm"/>
    <property type="evidence" value="ECO:0007669"/>
    <property type="project" value="InterPro"/>
</dbReference>
<dbReference type="InterPro" id="IPR036646">
    <property type="entry name" value="PGAM_B_sf"/>
</dbReference>
<dbReference type="PANTHER" id="PTHR31637:SF0">
    <property type="entry name" value="2,3-BISPHOSPHOGLYCERATE-INDEPENDENT PHOSPHOGLYCERATE MUTASE"/>
    <property type="match status" value="1"/>
</dbReference>
<comment type="pathway">
    <text evidence="2">Carbohydrate degradation; glycolysis; pyruvate from D-glyceraldehyde 3-phosphate: step 3/5.</text>
</comment>
<comment type="similarity">
    <text evidence="3">Belongs to the BPG-independent phosphoglycerate mutase family.</text>
</comment>
<dbReference type="UniPathway" id="UPA00109">
    <property type="reaction ID" value="UER00186"/>
</dbReference>
<dbReference type="InterPro" id="IPR036028">
    <property type="entry name" value="SH3-like_dom_sf"/>
</dbReference>
<dbReference type="InterPro" id="IPR001452">
    <property type="entry name" value="SH3_domain"/>
</dbReference>
<dbReference type="GO" id="GO:0006096">
    <property type="term" value="P:glycolytic process"/>
    <property type="evidence" value="ECO:0007669"/>
    <property type="project" value="UniProtKB-UniPathway"/>
</dbReference>
<accession>A0A8H2Y0N6</accession>
<dbReference type="PROSITE" id="PS50002">
    <property type="entry name" value="SH3"/>
    <property type="match status" value="1"/>
</dbReference>
<keyword evidence="7" id="KW-0324">Glycolysis</keyword>
<evidence type="ECO:0000256" key="6">
    <source>
        <dbReference type="ARBA" id="ARBA00022723"/>
    </source>
</evidence>
<dbReference type="InterPro" id="IPR011258">
    <property type="entry name" value="BPG-indep_PGM_N"/>
</dbReference>
<dbReference type="EC" id="5.4.2.12" evidence="4"/>
<feature type="region of interest" description="Disordered" evidence="11">
    <location>
        <begin position="691"/>
        <end position="865"/>
    </location>
</feature>
<dbReference type="Proteomes" id="UP000663846">
    <property type="component" value="Unassembled WGS sequence"/>
</dbReference>
<feature type="compositionally biased region" description="Basic residues" evidence="11">
    <location>
        <begin position="725"/>
        <end position="741"/>
    </location>
</feature>
<dbReference type="Pfam" id="PF22669">
    <property type="entry name" value="Exo_endo_phos2"/>
    <property type="match status" value="1"/>
</dbReference>
<reference evidence="13" key="1">
    <citation type="submission" date="2021-01" db="EMBL/GenBank/DDBJ databases">
        <authorList>
            <person name="Kaushik A."/>
        </authorList>
    </citation>
    <scope>NUCLEOTIDE SEQUENCE</scope>
    <source>
        <strain evidence="13">AG1-1C</strain>
    </source>
</reference>
<evidence type="ECO:0000313" key="14">
    <source>
        <dbReference type="Proteomes" id="UP000663846"/>
    </source>
</evidence>
<feature type="compositionally biased region" description="Polar residues" evidence="11">
    <location>
        <begin position="404"/>
        <end position="414"/>
    </location>
</feature>
<feature type="compositionally biased region" description="Polar residues" evidence="11">
    <location>
        <begin position="806"/>
        <end position="815"/>
    </location>
</feature>
<keyword evidence="9" id="KW-0413">Isomerase</keyword>
<feature type="region of interest" description="Disordered" evidence="11">
    <location>
        <begin position="83"/>
        <end position="119"/>
    </location>
</feature>
<evidence type="ECO:0000256" key="9">
    <source>
        <dbReference type="ARBA" id="ARBA00023235"/>
    </source>
</evidence>
<feature type="region of interest" description="Disordered" evidence="11">
    <location>
        <begin position="1013"/>
        <end position="1043"/>
    </location>
</feature>
<dbReference type="SMART" id="SM00128">
    <property type="entry name" value="IPPc"/>
    <property type="match status" value="1"/>
</dbReference>
<feature type="region of interest" description="Disordered" evidence="11">
    <location>
        <begin position="185"/>
        <end position="241"/>
    </location>
</feature>
<evidence type="ECO:0000256" key="8">
    <source>
        <dbReference type="ARBA" id="ARBA00023211"/>
    </source>
</evidence>
<dbReference type="GO" id="GO:0016791">
    <property type="term" value="F:phosphatase activity"/>
    <property type="evidence" value="ECO:0007669"/>
    <property type="project" value="InterPro"/>
</dbReference>
<keyword evidence="6" id="KW-0479">Metal-binding</keyword>
<feature type="region of interest" description="Disordered" evidence="11">
    <location>
        <begin position="895"/>
        <end position="930"/>
    </location>
</feature>
<dbReference type="Gene3D" id="3.40.1450.10">
    <property type="entry name" value="BPG-independent phosphoglycerate mutase, domain B"/>
    <property type="match status" value="1"/>
</dbReference>
<feature type="compositionally biased region" description="Polar residues" evidence="11">
    <location>
        <begin position="895"/>
        <end position="907"/>
    </location>
</feature>
<feature type="region of interest" description="Disordered" evidence="11">
    <location>
        <begin position="446"/>
        <end position="482"/>
    </location>
</feature>
<keyword evidence="8" id="KW-0464">Manganese</keyword>
<feature type="compositionally biased region" description="Polar residues" evidence="11">
    <location>
        <begin position="1013"/>
        <end position="1027"/>
    </location>
</feature>
<evidence type="ECO:0000256" key="7">
    <source>
        <dbReference type="ARBA" id="ARBA00023152"/>
    </source>
</evidence>
<name>A0A8H2Y0N6_9AGAM</name>
<gene>
    <name evidence="13" type="ORF">RDB_LOCUS119254</name>
</gene>